<accession>A0A378BYY1</accession>
<evidence type="ECO:0000313" key="2">
    <source>
        <dbReference type="EMBL" id="STV56001.1"/>
    </source>
</evidence>
<protein>
    <submittedName>
        <fullName evidence="2">Taurine transport system permease TauC</fullName>
    </submittedName>
</protein>
<reference evidence="2 3" key="1">
    <citation type="submission" date="2018-06" db="EMBL/GenBank/DDBJ databases">
        <authorList>
            <consortium name="Pathogen Informatics"/>
            <person name="Doyle S."/>
        </authorList>
    </citation>
    <scope>NUCLEOTIDE SEQUENCE [LARGE SCALE GENOMIC DNA]</scope>
    <source>
        <strain evidence="2 3">NCTC5050</strain>
    </source>
</reference>
<dbReference type="AlphaFoldDB" id="A0A378BYY1"/>
<proteinExistence type="predicted"/>
<keyword evidence="3" id="KW-1185">Reference proteome</keyword>
<dbReference type="EMBL" id="UGLZ01000005">
    <property type="protein sequence ID" value="STV56001.1"/>
    <property type="molecule type" value="Genomic_DNA"/>
</dbReference>
<dbReference type="Proteomes" id="UP000255382">
    <property type="component" value="Unassembled WGS sequence"/>
</dbReference>
<feature type="region of interest" description="Disordered" evidence="1">
    <location>
        <begin position="1"/>
        <end position="47"/>
    </location>
</feature>
<sequence length="47" mass="4975">MSVVLNDKPRQSTLKWRWPLSPPAHPQRGDPGGIAGRLVGGRGAAAD</sequence>
<gene>
    <name evidence="2" type="ORF">NCTC5050_06275</name>
</gene>
<name>A0A378BYY1_KLEPO</name>
<evidence type="ECO:0000256" key="1">
    <source>
        <dbReference type="SAM" id="MobiDB-lite"/>
    </source>
</evidence>
<evidence type="ECO:0000313" key="3">
    <source>
        <dbReference type="Proteomes" id="UP000255382"/>
    </source>
</evidence>
<feature type="compositionally biased region" description="Gly residues" evidence="1">
    <location>
        <begin position="30"/>
        <end position="47"/>
    </location>
</feature>
<organism evidence="2 3">
    <name type="scientific">Klebsiella pneumoniae subsp. ozaenae</name>
    <dbReference type="NCBI Taxonomy" id="574"/>
    <lineage>
        <taxon>Bacteria</taxon>
        <taxon>Pseudomonadati</taxon>
        <taxon>Pseudomonadota</taxon>
        <taxon>Gammaproteobacteria</taxon>
        <taxon>Enterobacterales</taxon>
        <taxon>Enterobacteriaceae</taxon>
        <taxon>Klebsiella/Raoultella group</taxon>
        <taxon>Klebsiella</taxon>
        <taxon>Klebsiella pneumoniae complex</taxon>
    </lineage>
</organism>